<keyword evidence="6 9" id="KW-0238">DNA-binding</keyword>
<evidence type="ECO:0000256" key="11">
    <source>
        <dbReference type="RuleBase" id="RU000682"/>
    </source>
</evidence>
<feature type="region of interest" description="Disordered" evidence="12">
    <location>
        <begin position="371"/>
        <end position="395"/>
    </location>
</feature>
<dbReference type="Gene3D" id="1.10.10.60">
    <property type="entry name" value="Homeodomain-like"/>
    <property type="match status" value="1"/>
</dbReference>
<dbReference type="InterPro" id="IPR017970">
    <property type="entry name" value="Homeobox_CS"/>
</dbReference>
<dbReference type="SMART" id="SM00389">
    <property type="entry name" value="HOX"/>
    <property type="match status" value="1"/>
</dbReference>
<feature type="domain" description="LIM zinc-binding" evidence="13">
    <location>
        <begin position="57"/>
        <end position="118"/>
    </location>
</feature>
<evidence type="ECO:0000256" key="7">
    <source>
        <dbReference type="ARBA" id="ARBA00023155"/>
    </source>
</evidence>
<feature type="compositionally biased region" description="Polar residues" evidence="12">
    <location>
        <begin position="322"/>
        <end position="338"/>
    </location>
</feature>
<dbReference type="SUPFAM" id="SSF57716">
    <property type="entry name" value="Glucocorticoid receptor-like (DNA-binding domain)"/>
    <property type="match status" value="2"/>
</dbReference>
<comment type="subcellular location">
    <subcellularLocation>
        <location evidence="1 9 11">Nucleus</location>
    </subcellularLocation>
</comment>
<feature type="region of interest" description="Disordered" evidence="12">
    <location>
        <begin position="317"/>
        <end position="340"/>
    </location>
</feature>
<evidence type="ECO:0000256" key="5">
    <source>
        <dbReference type="ARBA" id="ARBA00023038"/>
    </source>
</evidence>
<evidence type="ECO:0000256" key="4">
    <source>
        <dbReference type="ARBA" id="ARBA00022833"/>
    </source>
</evidence>
<evidence type="ECO:0000259" key="14">
    <source>
        <dbReference type="PROSITE" id="PS50071"/>
    </source>
</evidence>
<evidence type="ECO:0000256" key="3">
    <source>
        <dbReference type="ARBA" id="ARBA00022737"/>
    </source>
</evidence>
<reference evidence="15" key="1">
    <citation type="submission" date="2022-11" db="EMBL/GenBank/DDBJ databases">
        <title>Centuries of genome instability and evolution in soft-shell clam transmissible cancer (bioRxiv).</title>
        <authorList>
            <person name="Hart S.F.M."/>
            <person name="Yonemitsu M.A."/>
            <person name="Giersch R.M."/>
            <person name="Beal B.F."/>
            <person name="Arriagada G."/>
            <person name="Davis B.W."/>
            <person name="Ostrander E.A."/>
            <person name="Goff S.P."/>
            <person name="Metzger M.J."/>
        </authorList>
    </citation>
    <scope>NUCLEOTIDE SEQUENCE</scope>
    <source>
        <strain evidence="15">MELC-2E11</strain>
        <tissue evidence="15">Siphon/mantle</tissue>
    </source>
</reference>
<keyword evidence="2 10" id="KW-0479">Metal-binding</keyword>
<keyword evidence="3" id="KW-0677">Repeat</keyword>
<evidence type="ECO:0000259" key="13">
    <source>
        <dbReference type="PROSITE" id="PS50023"/>
    </source>
</evidence>
<dbReference type="EMBL" id="CP111028">
    <property type="protein sequence ID" value="WAR31463.1"/>
    <property type="molecule type" value="Genomic_DNA"/>
</dbReference>
<accession>A0ABY7GDY5</accession>
<dbReference type="PANTHER" id="PTHR24208">
    <property type="entry name" value="LIM/HOMEOBOX PROTEIN LHX"/>
    <property type="match status" value="1"/>
</dbReference>
<dbReference type="CDD" id="cd00086">
    <property type="entry name" value="homeodomain"/>
    <property type="match status" value="1"/>
</dbReference>
<protein>
    <submittedName>
        <fullName evidence="15">LHX9-like protein</fullName>
    </submittedName>
</protein>
<evidence type="ECO:0000256" key="1">
    <source>
        <dbReference type="ARBA" id="ARBA00004123"/>
    </source>
</evidence>
<feature type="compositionally biased region" description="Polar residues" evidence="12">
    <location>
        <begin position="382"/>
        <end position="395"/>
    </location>
</feature>
<proteinExistence type="predicted"/>
<dbReference type="PROSITE" id="PS00478">
    <property type="entry name" value="LIM_DOMAIN_1"/>
    <property type="match status" value="1"/>
</dbReference>
<keyword evidence="16" id="KW-1185">Reference proteome</keyword>
<evidence type="ECO:0000256" key="10">
    <source>
        <dbReference type="PROSITE-ProRule" id="PRU00125"/>
    </source>
</evidence>
<dbReference type="SUPFAM" id="SSF46689">
    <property type="entry name" value="Homeodomain-like"/>
    <property type="match status" value="1"/>
</dbReference>
<dbReference type="SMART" id="SM00132">
    <property type="entry name" value="LIM"/>
    <property type="match status" value="2"/>
</dbReference>
<evidence type="ECO:0000256" key="2">
    <source>
        <dbReference type="ARBA" id="ARBA00022723"/>
    </source>
</evidence>
<dbReference type="Proteomes" id="UP001164746">
    <property type="component" value="Chromosome 17"/>
</dbReference>
<dbReference type="PROSITE" id="PS50023">
    <property type="entry name" value="LIM_DOMAIN_2"/>
    <property type="match status" value="2"/>
</dbReference>
<evidence type="ECO:0000256" key="12">
    <source>
        <dbReference type="SAM" id="MobiDB-lite"/>
    </source>
</evidence>
<dbReference type="PROSITE" id="PS50071">
    <property type="entry name" value="HOMEOBOX_2"/>
    <property type="match status" value="1"/>
</dbReference>
<dbReference type="PANTHER" id="PTHR24208:SF168">
    <property type="entry name" value="PROTEIN APTEROUS"/>
    <property type="match status" value="1"/>
</dbReference>
<dbReference type="InterPro" id="IPR009057">
    <property type="entry name" value="Homeodomain-like_sf"/>
</dbReference>
<evidence type="ECO:0000313" key="16">
    <source>
        <dbReference type="Proteomes" id="UP001164746"/>
    </source>
</evidence>
<keyword evidence="7 9" id="KW-0371">Homeobox</keyword>
<feature type="domain" description="Homeobox" evidence="14">
    <location>
        <begin position="260"/>
        <end position="320"/>
    </location>
</feature>
<dbReference type="PROSITE" id="PS00027">
    <property type="entry name" value="HOMEOBOX_1"/>
    <property type="match status" value="1"/>
</dbReference>
<dbReference type="InterPro" id="IPR001781">
    <property type="entry name" value="Znf_LIM"/>
</dbReference>
<dbReference type="Pfam" id="PF00046">
    <property type="entry name" value="Homeodomain"/>
    <property type="match status" value="1"/>
</dbReference>
<keyword evidence="8 9" id="KW-0539">Nucleus</keyword>
<evidence type="ECO:0000256" key="6">
    <source>
        <dbReference type="ARBA" id="ARBA00023125"/>
    </source>
</evidence>
<keyword evidence="5 10" id="KW-0440">LIM domain</keyword>
<evidence type="ECO:0000256" key="8">
    <source>
        <dbReference type="ARBA" id="ARBA00023242"/>
    </source>
</evidence>
<organism evidence="15 16">
    <name type="scientific">Mya arenaria</name>
    <name type="common">Soft-shell clam</name>
    <dbReference type="NCBI Taxonomy" id="6604"/>
    <lineage>
        <taxon>Eukaryota</taxon>
        <taxon>Metazoa</taxon>
        <taxon>Spiralia</taxon>
        <taxon>Lophotrochozoa</taxon>
        <taxon>Mollusca</taxon>
        <taxon>Bivalvia</taxon>
        <taxon>Autobranchia</taxon>
        <taxon>Heteroconchia</taxon>
        <taxon>Euheterodonta</taxon>
        <taxon>Imparidentia</taxon>
        <taxon>Neoheterodontei</taxon>
        <taxon>Myida</taxon>
        <taxon>Myoidea</taxon>
        <taxon>Myidae</taxon>
        <taxon>Mya</taxon>
    </lineage>
</organism>
<dbReference type="InterPro" id="IPR050453">
    <property type="entry name" value="LIM_Homeobox_TF"/>
</dbReference>
<feature type="DNA-binding region" description="Homeobox" evidence="9">
    <location>
        <begin position="262"/>
        <end position="321"/>
    </location>
</feature>
<gene>
    <name evidence="15" type="ORF">MAR_034005</name>
</gene>
<sequence>MNTNTLRMFEIETPSDTDISGLTPGPLDMSGLTQGPLGHADQFEAALDTVAFDVTESICCGCGHKISDRYFLSVAGQHWHVTCLRCTECHVQLDSEVTCFVRDGHVFCKQDYQRRFSARRCFRCHVGLSSLELVMRSRDYVYHIDCFTCYMCSRPLVPGDAYGIHDDQIFCHEDYEHVLNNYQDDPGSYHVYEYNYPDVEASTEMIDYYEMPGFEHTPKGRSRKRRQYMMPDGCFQTLGLMTNKHGDLIPRDKFSGHPHPRQKRVRTSFKHTQLRAMKTYFALNHNPDAKDLKELAKKTQLSKRVLQVWFQNARAKFRRNASKQTSDNTEQDPANAEQTTDDAEHLLDLSKCRSPALSDVSTNQSMTSFEVADNVSKHSDSVNESFSDGNGSANE</sequence>
<evidence type="ECO:0000313" key="15">
    <source>
        <dbReference type="EMBL" id="WAR31463.1"/>
    </source>
</evidence>
<evidence type="ECO:0000256" key="9">
    <source>
        <dbReference type="PROSITE-ProRule" id="PRU00108"/>
    </source>
</evidence>
<dbReference type="InterPro" id="IPR001356">
    <property type="entry name" value="HD"/>
</dbReference>
<dbReference type="Gene3D" id="2.10.110.10">
    <property type="entry name" value="Cysteine Rich Protein"/>
    <property type="match status" value="2"/>
</dbReference>
<feature type="domain" description="LIM zinc-binding" evidence="13">
    <location>
        <begin position="119"/>
        <end position="181"/>
    </location>
</feature>
<name>A0ABY7GDY5_MYAAR</name>
<keyword evidence="4 10" id="KW-0862">Zinc</keyword>
<dbReference type="Pfam" id="PF00412">
    <property type="entry name" value="LIM"/>
    <property type="match status" value="2"/>
</dbReference>